<dbReference type="AlphaFoldDB" id="A0A1H4FBR1"/>
<feature type="signal peptide" evidence="1">
    <location>
        <begin position="1"/>
        <end position="27"/>
    </location>
</feature>
<dbReference type="EMBL" id="FNQS01000012">
    <property type="protein sequence ID" value="SEA94457.1"/>
    <property type="molecule type" value="Genomic_DNA"/>
</dbReference>
<evidence type="ECO:0000313" key="3">
    <source>
        <dbReference type="Proteomes" id="UP000187280"/>
    </source>
</evidence>
<dbReference type="Pfam" id="PF10748">
    <property type="entry name" value="HofP"/>
    <property type="match status" value="1"/>
</dbReference>
<evidence type="ECO:0008006" key="4">
    <source>
        <dbReference type="Google" id="ProtNLM"/>
    </source>
</evidence>
<dbReference type="InterPro" id="IPR019684">
    <property type="entry name" value="HofP"/>
</dbReference>
<evidence type="ECO:0000256" key="1">
    <source>
        <dbReference type="SAM" id="SignalP"/>
    </source>
</evidence>
<gene>
    <name evidence="2" type="ORF">SAMN02982996_02989</name>
</gene>
<proteinExistence type="predicted"/>
<accession>A0A1H4FBR1</accession>
<evidence type="ECO:0000313" key="2">
    <source>
        <dbReference type="EMBL" id="SEA94457.1"/>
    </source>
</evidence>
<dbReference type="Proteomes" id="UP000187280">
    <property type="component" value="Unassembled WGS sequence"/>
</dbReference>
<sequence length="134" mass="14735">MTVASVLFNGKSCMAMACLLLALNSGAARTPPPATERDPFQPQTVPCAMPASLEQWRLLGLVGDMSRWVGWVKQAENGWLRVRYDETATPTEGLKVRLDRAHRTLRIFPPQGDCPVSEIPLSLPFFNWAQGGAP</sequence>
<name>A0A1H4FBR1_9GAMM</name>
<keyword evidence="3" id="KW-1185">Reference proteome</keyword>
<dbReference type="RefSeq" id="WP_081825745.1">
    <property type="nucleotide sequence ID" value="NZ_JBKGAW010000011.1"/>
</dbReference>
<keyword evidence="1" id="KW-0732">Signal</keyword>
<reference evidence="2 3" key="1">
    <citation type="submission" date="2016-10" db="EMBL/GenBank/DDBJ databases">
        <authorList>
            <person name="de Groot N.N."/>
        </authorList>
    </citation>
    <scope>NUCLEOTIDE SEQUENCE [LARGE SCALE GENOMIC DNA]</scope>
    <source>
        <strain evidence="2 3">ATCC 29281</strain>
    </source>
</reference>
<organism evidence="2 3">
    <name type="scientific">Lonsdalea quercina</name>
    <dbReference type="NCBI Taxonomy" id="71657"/>
    <lineage>
        <taxon>Bacteria</taxon>
        <taxon>Pseudomonadati</taxon>
        <taxon>Pseudomonadota</taxon>
        <taxon>Gammaproteobacteria</taxon>
        <taxon>Enterobacterales</taxon>
        <taxon>Pectobacteriaceae</taxon>
        <taxon>Lonsdalea</taxon>
    </lineage>
</organism>
<dbReference type="STRING" id="71657.SAMN02982996_02989"/>
<protein>
    <recommendedName>
        <fullName evidence="4">Pilus assembly protein HofP</fullName>
    </recommendedName>
</protein>
<feature type="chain" id="PRO_5010540094" description="Pilus assembly protein HofP" evidence="1">
    <location>
        <begin position="28"/>
        <end position="134"/>
    </location>
</feature>